<feature type="signal peptide" evidence="10">
    <location>
        <begin position="1"/>
        <end position="18"/>
    </location>
</feature>
<reference evidence="11 12" key="1">
    <citation type="submission" date="2024-10" db="EMBL/GenBank/DDBJ databases">
        <authorList>
            <person name="Yang X.-N."/>
        </authorList>
    </citation>
    <scope>NUCLEOTIDE SEQUENCE [LARGE SCALE GENOMIC DNA]</scope>
    <source>
        <strain evidence="11 12">CAU 1059</strain>
    </source>
</reference>
<dbReference type="Pfam" id="PF02264">
    <property type="entry name" value="LamB"/>
    <property type="match status" value="1"/>
</dbReference>
<evidence type="ECO:0000256" key="9">
    <source>
        <dbReference type="ARBA" id="ARBA00023237"/>
    </source>
</evidence>
<comment type="caution">
    <text evidence="11">The sequence shown here is derived from an EMBL/GenBank/DDBJ whole genome shotgun (WGS) entry which is preliminary data.</text>
</comment>
<dbReference type="EMBL" id="JBIHMM010000001">
    <property type="protein sequence ID" value="MFH0252995.1"/>
    <property type="molecule type" value="Genomic_DNA"/>
</dbReference>
<dbReference type="RefSeq" id="WP_377168553.1">
    <property type="nucleotide sequence ID" value="NZ_JBHTJC010000001.1"/>
</dbReference>
<keyword evidence="5" id="KW-0812">Transmembrane</keyword>
<evidence type="ECO:0000256" key="3">
    <source>
        <dbReference type="ARBA" id="ARBA00022448"/>
    </source>
</evidence>
<gene>
    <name evidence="11" type="ORF">ACGRVM_03770</name>
</gene>
<keyword evidence="7" id="KW-0626">Porin</keyword>
<evidence type="ECO:0000256" key="1">
    <source>
        <dbReference type="ARBA" id="ARBA00004571"/>
    </source>
</evidence>
<dbReference type="InterPro" id="IPR036998">
    <property type="entry name" value="Porin_LamB_sf"/>
</dbReference>
<sequence>MRLPFAASLVLIATAAHAEEKSSKSNGLSFESFGYLRAGVGWGDDGGRQTCFQLPGARAKYRLGNECEIYGELGGRLTFGEDGDGLKTTLTLRGSVLGTPINDYDDFDFFGEEAWIGVSRLSEEGPWSGAEVWAGHRFYKRQDIHINDFYYWDATGMGLGVTGVDLGFAKGSLAYFFESAGNIGDALDGSPYMRLDARLEEISLAEKTDMTLGLDLRFPDESGLANDGGGMATMQVNHETRRGETLMAALQYGWGAGRDLSFASDPGARDGDRSVRAVGSYLWNAWDSYAVMATGIAEWQSDDRNWYSLGARQIWRLGQSKTYFALETGLDHVVPRTGDGRTLAKVTAALEWREGPKFFDRPSYRAYATYAQWDDDAEAAGIAPGVSGTDGFNFGFQVEHFW</sequence>
<evidence type="ECO:0000256" key="10">
    <source>
        <dbReference type="SAM" id="SignalP"/>
    </source>
</evidence>
<keyword evidence="9" id="KW-0998">Cell outer membrane</keyword>
<keyword evidence="3" id="KW-0813">Transport</keyword>
<dbReference type="Proteomes" id="UP001607157">
    <property type="component" value="Unassembled WGS sequence"/>
</dbReference>
<evidence type="ECO:0000256" key="5">
    <source>
        <dbReference type="ARBA" id="ARBA00022692"/>
    </source>
</evidence>
<evidence type="ECO:0000313" key="11">
    <source>
        <dbReference type="EMBL" id="MFH0252995.1"/>
    </source>
</evidence>
<evidence type="ECO:0000313" key="12">
    <source>
        <dbReference type="Proteomes" id="UP001607157"/>
    </source>
</evidence>
<dbReference type="PANTHER" id="PTHR38762">
    <property type="entry name" value="CRYPTIC OUTER MEMBRANE PORIN BGLH-RELATED"/>
    <property type="match status" value="1"/>
</dbReference>
<evidence type="ECO:0000256" key="6">
    <source>
        <dbReference type="ARBA" id="ARBA00023065"/>
    </source>
</evidence>
<organism evidence="11 12">
    <name type="scientific">Roseovarius aquimarinus</name>
    <dbReference type="NCBI Taxonomy" id="1229156"/>
    <lineage>
        <taxon>Bacteria</taxon>
        <taxon>Pseudomonadati</taxon>
        <taxon>Pseudomonadota</taxon>
        <taxon>Alphaproteobacteria</taxon>
        <taxon>Rhodobacterales</taxon>
        <taxon>Roseobacteraceae</taxon>
        <taxon>Roseovarius</taxon>
    </lineage>
</organism>
<comment type="subcellular location">
    <subcellularLocation>
        <location evidence="1">Cell outer membrane</location>
        <topology evidence="1">Multi-pass membrane protein</topology>
    </subcellularLocation>
</comment>
<protein>
    <submittedName>
        <fullName evidence="11">Carbohydrate porin</fullName>
    </submittedName>
</protein>
<dbReference type="Gene3D" id="2.40.170.10">
    <property type="entry name" value="Porin, LamB type"/>
    <property type="match status" value="1"/>
</dbReference>
<dbReference type="SUPFAM" id="SSF56935">
    <property type="entry name" value="Porins"/>
    <property type="match status" value="1"/>
</dbReference>
<dbReference type="InterPro" id="IPR050286">
    <property type="entry name" value="G_neg_Bact_CarbUptk_Porin"/>
</dbReference>
<evidence type="ECO:0000256" key="7">
    <source>
        <dbReference type="ARBA" id="ARBA00023114"/>
    </source>
</evidence>
<keyword evidence="10" id="KW-0732">Signal</keyword>
<keyword evidence="12" id="KW-1185">Reference proteome</keyword>
<feature type="chain" id="PRO_5046048597" evidence="10">
    <location>
        <begin position="19"/>
        <end position="402"/>
    </location>
</feature>
<evidence type="ECO:0000256" key="8">
    <source>
        <dbReference type="ARBA" id="ARBA00023136"/>
    </source>
</evidence>
<name>A0ABW7I4A6_9RHOB</name>
<dbReference type="InterPro" id="IPR003192">
    <property type="entry name" value="Porin_LamB"/>
</dbReference>
<accession>A0ABW7I4A6</accession>
<evidence type="ECO:0000256" key="4">
    <source>
        <dbReference type="ARBA" id="ARBA00022452"/>
    </source>
</evidence>
<evidence type="ECO:0000256" key="2">
    <source>
        <dbReference type="ARBA" id="ARBA00007055"/>
    </source>
</evidence>
<comment type="similarity">
    <text evidence="2">Belongs to the porin LamB (TC 1.B.3) family.</text>
</comment>
<keyword evidence="6" id="KW-0406">Ion transport</keyword>
<keyword evidence="8" id="KW-0472">Membrane</keyword>
<proteinExistence type="inferred from homology"/>
<keyword evidence="4" id="KW-1134">Transmembrane beta strand</keyword>
<dbReference type="PANTHER" id="PTHR38762:SF1">
    <property type="entry name" value="CRYPTIC OUTER MEMBRANE PORIN BGLH-RELATED"/>
    <property type="match status" value="1"/>
</dbReference>